<accession>A0A8U8B7Z8</accession>
<feature type="domain" description="Carbohydrate kinase PfkB" evidence="5">
    <location>
        <begin position="567"/>
        <end position="617"/>
    </location>
</feature>
<dbReference type="InterPro" id="IPR052562">
    <property type="entry name" value="Ketohexokinase-related"/>
</dbReference>
<evidence type="ECO:0000256" key="1">
    <source>
        <dbReference type="ARBA" id="ARBA00022679"/>
    </source>
</evidence>
<dbReference type="InterPro" id="IPR002173">
    <property type="entry name" value="Carboh/pur_kinase_PfkB_CS"/>
</dbReference>
<dbReference type="GO" id="GO:0006753">
    <property type="term" value="P:nucleoside phosphate metabolic process"/>
    <property type="evidence" value="ECO:0007669"/>
    <property type="project" value="UniProtKB-ARBA"/>
</dbReference>
<evidence type="ECO:0000259" key="5">
    <source>
        <dbReference type="Pfam" id="PF00294"/>
    </source>
</evidence>
<feature type="region of interest" description="Disordered" evidence="3">
    <location>
        <begin position="183"/>
        <end position="240"/>
    </location>
</feature>
<feature type="compositionally biased region" description="Low complexity" evidence="3">
    <location>
        <begin position="521"/>
        <end position="536"/>
    </location>
</feature>
<evidence type="ECO:0000256" key="3">
    <source>
        <dbReference type="SAM" id="MobiDB-lite"/>
    </source>
</evidence>
<reference evidence="6" key="3">
    <citation type="submission" date="2025-09" db="UniProtKB">
        <authorList>
            <consortium name="Ensembl"/>
        </authorList>
    </citation>
    <scope>IDENTIFICATION</scope>
</reference>
<dbReference type="GO" id="GO:0016301">
    <property type="term" value="F:kinase activity"/>
    <property type="evidence" value="ECO:0007669"/>
    <property type="project" value="UniProtKB-KW"/>
</dbReference>
<reference evidence="6" key="1">
    <citation type="submission" date="2020-02" db="EMBL/GenBank/DDBJ databases">
        <authorList>
            <person name="Enbody D E."/>
            <person name="Pettersson E M."/>
        </authorList>
    </citation>
    <scope>NUCLEOTIDE SEQUENCE [LARGE SCALE GENOMIC DNA]</scope>
</reference>
<evidence type="ECO:0000313" key="7">
    <source>
        <dbReference type="Proteomes" id="UP000694382"/>
    </source>
</evidence>
<dbReference type="PROSITE" id="PS00584">
    <property type="entry name" value="PFKB_KINASES_2"/>
    <property type="match status" value="1"/>
</dbReference>
<feature type="region of interest" description="Disordered" evidence="3">
    <location>
        <begin position="363"/>
        <end position="387"/>
    </location>
</feature>
<keyword evidence="1" id="KW-0808">Transferase</keyword>
<dbReference type="SUPFAM" id="SSF53613">
    <property type="entry name" value="Ribokinase-like"/>
    <property type="match status" value="2"/>
</dbReference>
<proteinExistence type="predicted"/>
<name>A0A8U8B7Z8_GEOPR</name>
<evidence type="ECO:0000313" key="6">
    <source>
        <dbReference type="Ensembl" id="ENSCPVP00000026386.1"/>
    </source>
</evidence>
<dbReference type="Gene3D" id="3.40.1190.20">
    <property type="match status" value="2"/>
</dbReference>
<dbReference type="InterPro" id="IPR029056">
    <property type="entry name" value="Ribokinase-like"/>
</dbReference>
<sequence length="857" mass="89242">MAAAAGGAAGERRIMCVGLVCLDIISVVEAFPAEDSDTRYRQRGLRCARTGPVPTPAGYRQRGLRCARTGPVPTSRRVPAAGGPVCPHRPWPTSRRVRCARTGPVPTAAPAGTGSGARAPAGTGAVPAPALCPPQLPPRRCLSQRWQRGGNASNSCTVLALLGAPCAFMGSLAPPGPPLSKCGAEWGGTPAPAGHRADPPRHSTGPSVFLPPASTLGAPPARRSRLPARPRRSGGGPQPALCPPLSFIAADFQRRGVDTAHVAWQPRGAVPCACCLVSAASGSRTIVLHDTNLPDVTARDFERVDLSRYRWIHFEARNAAEQGAMLERVERHNRAAPPERRVRTSVELEKPREELLPLMGRGQVVRGRGDGRDGLSRSPVPIPCPDPLSRSPVPVICPHRLSPSPVPIACPGRGQRRGGGEVGTGAVRSAAVGGPGPGESARGVQGWGVWIEGCGRALGARAGWELRRAPGAQAGSGSSGGLRGRRQGTDLTAPGWGYRGLPRPSPSPPGVHQQGPGPALRVPIGPRGAAGAAGAHPARVGVYPRGAGGHTGRPRPTSHSPRATLICAWAEEGADALGPDGQLVHSDAFPPETLVDTLGAGDTFNAAVIFALAEGGHRRGTATARPRFSLARPQLIPGPIPREEPAGRPHLRLPDRRQEMRDPGLRRHCLSVCLETSAGPGHSTAPATSAHLRCSQQPLHISTTASNLCTSPLQRQPLHISTAPATSAHLHCTGNLCTSPLHPATSAHLRCSGNLCTSLLHQQPLHISAAAAVSAHLRCSQNLPINTPVHHCCLPCPLAVPPCPGWAPTALGCTEHSQGHQQCLYFSIQCTTEETTQPQPSLAPAAWPGPSPCPSVP</sequence>
<evidence type="ECO:0000256" key="4">
    <source>
        <dbReference type="SAM" id="SignalP"/>
    </source>
</evidence>
<dbReference type="InterPro" id="IPR011611">
    <property type="entry name" value="PfkB_dom"/>
</dbReference>
<dbReference type="Proteomes" id="UP000694382">
    <property type="component" value="Chromosome 3"/>
</dbReference>
<feature type="signal peptide" evidence="4">
    <location>
        <begin position="1"/>
        <end position="30"/>
    </location>
</feature>
<keyword evidence="7" id="KW-1185">Reference proteome</keyword>
<organism evidence="6 7">
    <name type="scientific">Geospiza parvula</name>
    <name type="common">Small tree-finch</name>
    <name type="synonym">Camarhynchus parvulus</name>
    <dbReference type="NCBI Taxonomy" id="87175"/>
    <lineage>
        <taxon>Eukaryota</taxon>
        <taxon>Metazoa</taxon>
        <taxon>Chordata</taxon>
        <taxon>Craniata</taxon>
        <taxon>Vertebrata</taxon>
        <taxon>Euteleostomi</taxon>
        <taxon>Archelosauria</taxon>
        <taxon>Archosauria</taxon>
        <taxon>Dinosauria</taxon>
        <taxon>Saurischia</taxon>
        <taxon>Theropoda</taxon>
        <taxon>Coelurosauria</taxon>
        <taxon>Aves</taxon>
        <taxon>Neognathae</taxon>
        <taxon>Neoaves</taxon>
        <taxon>Telluraves</taxon>
        <taxon>Australaves</taxon>
        <taxon>Passeriformes</taxon>
        <taxon>Thraupidae</taxon>
        <taxon>Camarhynchus</taxon>
    </lineage>
</organism>
<keyword evidence="2" id="KW-0418">Kinase</keyword>
<dbReference type="Pfam" id="PF00294">
    <property type="entry name" value="PfkB"/>
    <property type="match status" value="1"/>
</dbReference>
<keyword evidence="4" id="KW-0732">Signal</keyword>
<reference evidence="6" key="2">
    <citation type="submission" date="2025-08" db="UniProtKB">
        <authorList>
            <consortium name="Ensembl"/>
        </authorList>
    </citation>
    <scope>IDENTIFICATION</scope>
</reference>
<feature type="region of interest" description="Disordered" evidence="3">
    <location>
        <begin position="68"/>
        <end position="87"/>
    </location>
</feature>
<feature type="chain" id="PRO_5043658345" description="Carbohydrate kinase PfkB domain-containing protein" evidence="4">
    <location>
        <begin position="31"/>
        <end position="857"/>
    </location>
</feature>
<dbReference type="AlphaFoldDB" id="A0A8U8B7Z8"/>
<dbReference type="Ensembl" id="ENSCPVT00000027248.1">
    <property type="protein sequence ID" value="ENSCPVP00000026386.1"/>
    <property type="gene ID" value="ENSCPVG00000017677.1"/>
</dbReference>
<feature type="region of interest" description="Disordered" evidence="3">
    <location>
        <begin position="470"/>
        <end position="536"/>
    </location>
</feature>
<protein>
    <recommendedName>
        <fullName evidence="5">Carbohydrate kinase PfkB domain-containing protein</fullName>
    </recommendedName>
</protein>
<evidence type="ECO:0000256" key="2">
    <source>
        <dbReference type="ARBA" id="ARBA00022777"/>
    </source>
</evidence>
<feature type="compositionally biased region" description="Basic residues" evidence="3">
    <location>
        <begin position="222"/>
        <end position="232"/>
    </location>
</feature>
<dbReference type="PANTHER" id="PTHR42774">
    <property type="entry name" value="PHOSPHOTRANSFERASE SYSTEM TRANSPORT PROTEIN"/>
    <property type="match status" value="1"/>
</dbReference>
<dbReference type="PANTHER" id="PTHR42774:SF3">
    <property type="entry name" value="KETOHEXOKINASE"/>
    <property type="match status" value="1"/>
</dbReference>